<sequence length="422" mass="45457">MINPIRLLLTLLLSLAFSSTATAYAPPPAGNLIWLMPRLTVELPPLLIYVPRNLRFAGNNYSYNSQNEEFVKISGSEQYGVRTRIVDRGTDGAYISLSITGFRKDKPPLADWRLTFNESTSKSNIEQLASYLKNHSSATSALTAAGCVVNGASSHLCLKTISTIRAPRNSPSPVTMFETIALKGIFVQGNVAAADSLDNFIIDDNAIALGGSINVQGEGVELEQYLLGSSKLNWNSVNQDIKDLYKRGIGGTHLQTRKIQGYWNLNSSSRSPSGTANSFSAPPEGKLWYSASGLVLGDISFTGSGTIVVNGDLSLNGEILCSNQIGNVTRLAFLVNGSVSINTDVVNCGAFVAIGGEKNINFNLQPAKSGTLRGIFVAGDSIKLPNPEELTGPYIIDYDAQFANDPTILFRELLQMISYIKS</sequence>
<feature type="chain" id="PRO_5009518312" evidence="1">
    <location>
        <begin position="24"/>
        <end position="422"/>
    </location>
</feature>
<comment type="caution">
    <text evidence="2">The sequence shown here is derived from an EMBL/GenBank/DDBJ whole genome shotgun (WGS) entry which is preliminary data.</text>
</comment>
<reference evidence="2 3" key="1">
    <citation type="journal article" date="2016" name="Nat. Commun.">
        <title>Thousands of microbial genomes shed light on interconnected biogeochemical processes in an aquifer system.</title>
        <authorList>
            <person name="Anantharaman K."/>
            <person name="Brown C.T."/>
            <person name="Hug L.A."/>
            <person name="Sharon I."/>
            <person name="Castelle C.J."/>
            <person name="Probst A.J."/>
            <person name="Thomas B.C."/>
            <person name="Singh A."/>
            <person name="Wilkins M.J."/>
            <person name="Karaoz U."/>
            <person name="Brodie E.L."/>
            <person name="Williams K.H."/>
            <person name="Hubbard S.S."/>
            <person name="Banfield J.F."/>
        </authorList>
    </citation>
    <scope>NUCLEOTIDE SEQUENCE [LARGE SCALE GENOMIC DNA]</scope>
</reference>
<dbReference type="EMBL" id="MEZX01000002">
    <property type="protein sequence ID" value="OGD64932.1"/>
    <property type="molecule type" value="Genomic_DNA"/>
</dbReference>
<gene>
    <name evidence="2" type="ORF">A3A71_02705</name>
</gene>
<dbReference type="Proteomes" id="UP000177481">
    <property type="component" value="Unassembled WGS sequence"/>
</dbReference>
<keyword evidence="1" id="KW-0732">Signal</keyword>
<dbReference type="STRING" id="1797471.A3A71_02705"/>
<evidence type="ECO:0000313" key="2">
    <source>
        <dbReference type="EMBL" id="OGD64932.1"/>
    </source>
</evidence>
<proteinExistence type="predicted"/>
<feature type="signal peptide" evidence="1">
    <location>
        <begin position="1"/>
        <end position="23"/>
    </location>
</feature>
<evidence type="ECO:0000256" key="1">
    <source>
        <dbReference type="SAM" id="SignalP"/>
    </source>
</evidence>
<organism evidence="2 3">
    <name type="scientific">Candidatus Berkelbacteria bacterium RIFCSPLOWO2_01_FULL_50_28</name>
    <dbReference type="NCBI Taxonomy" id="1797471"/>
    <lineage>
        <taxon>Bacteria</taxon>
        <taxon>Candidatus Berkelbacteria</taxon>
    </lineage>
</organism>
<evidence type="ECO:0000313" key="3">
    <source>
        <dbReference type="Proteomes" id="UP000177481"/>
    </source>
</evidence>
<dbReference type="AlphaFoldDB" id="A0A1F5EBZ5"/>
<name>A0A1F5EBZ5_9BACT</name>
<accession>A0A1F5EBZ5</accession>
<protein>
    <submittedName>
        <fullName evidence="2">Uncharacterized protein</fullName>
    </submittedName>
</protein>